<dbReference type="EMBL" id="BJON01000006">
    <property type="protein sequence ID" value="GED67738.1"/>
    <property type="molecule type" value="Genomic_DNA"/>
</dbReference>
<comment type="caution">
    <text evidence="2">The sequence shown here is derived from an EMBL/GenBank/DDBJ whole genome shotgun (WGS) entry which is preliminary data.</text>
</comment>
<dbReference type="STRING" id="54915.ADS79_02755"/>
<dbReference type="Proteomes" id="UP000036834">
    <property type="component" value="Unassembled WGS sequence"/>
</dbReference>
<keyword evidence="4" id="KW-1185">Reference proteome</keyword>
<reference evidence="2" key="2">
    <citation type="submission" date="2015-07" db="EMBL/GenBank/DDBJ databases">
        <title>MeaNS - Measles Nucleotide Surveillance Program.</title>
        <authorList>
            <person name="Tran T."/>
            <person name="Druce J."/>
        </authorList>
    </citation>
    <scope>NUCLEOTIDE SEQUENCE</scope>
    <source>
        <strain evidence="2">DSM 9887</strain>
    </source>
</reference>
<evidence type="ECO:0000313" key="2">
    <source>
        <dbReference type="EMBL" id="KNB74620.1"/>
    </source>
</evidence>
<dbReference type="PATRIC" id="fig|54915.3.peg.5717"/>
<accession>A0A0K9Z2C8</accession>
<evidence type="ECO:0000313" key="3">
    <source>
        <dbReference type="Proteomes" id="UP000036834"/>
    </source>
</evidence>
<reference evidence="1 4" key="3">
    <citation type="submission" date="2019-06" db="EMBL/GenBank/DDBJ databases">
        <title>Whole genome shotgun sequence of Brevibacillus reuszeri NBRC 15719.</title>
        <authorList>
            <person name="Hosoyama A."/>
            <person name="Uohara A."/>
            <person name="Ohji S."/>
            <person name="Ichikawa N."/>
        </authorList>
    </citation>
    <scope>NUCLEOTIDE SEQUENCE [LARGE SCALE GENOMIC DNA]</scope>
    <source>
        <strain evidence="1 4">NBRC 15719</strain>
    </source>
</reference>
<gene>
    <name evidence="2" type="ORF">ADS79_02755</name>
    <name evidence="1" type="ORF">BRE01_14400</name>
</gene>
<proteinExistence type="predicted"/>
<dbReference type="OrthoDB" id="5396022at2"/>
<sequence>MILKGFDTLEFGLNIENYESSLRPHLDIFKNFKEEAQETGVERTIILNNVSLTVHRTGKRFYPYRLSCDDFIIFFADKELKTNSPVFVHFLSGYIWSFGLAGAYQNFTEWFKCFTDSYYRNQVSRADICADSDSVTFKQIDTKGVITRARKKEDCFVSGEYTNGRKFSGFRVGIGGPLLARIYNKTMEIQKSGKDWFKQIWREHGWNEDKDVWRVEFQLRREVLKEFAIHTIEDLLEKESGLWAYLTREWFTIRQPSRDNVSRWKIKRKWVVIQKAGMEYEASPLTREMVKQVNFQQLLDQGRGILLSVAAIGNHESIEETTKLFQSWTEIGLDKKNTSFQEEKERRRKKFLFND</sequence>
<dbReference type="RefSeq" id="WP_049736870.1">
    <property type="nucleotide sequence ID" value="NZ_BJON01000006.1"/>
</dbReference>
<organism evidence="2 3">
    <name type="scientific">Brevibacillus reuszeri</name>
    <dbReference type="NCBI Taxonomy" id="54915"/>
    <lineage>
        <taxon>Bacteria</taxon>
        <taxon>Bacillati</taxon>
        <taxon>Bacillota</taxon>
        <taxon>Bacilli</taxon>
        <taxon>Bacillales</taxon>
        <taxon>Paenibacillaceae</taxon>
        <taxon>Brevibacillus</taxon>
    </lineage>
</organism>
<name>A0A0K9Z2C8_9BACL</name>
<dbReference type="EMBL" id="LGIQ01000002">
    <property type="protein sequence ID" value="KNB74620.1"/>
    <property type="molecule type" value="Genomic_DNA"/>
</dbReference>
<keyword evidence="2" id="KW-0396">Initiation factor</keyword>
<dbReference type="Proteomes" id="UP000319578">
    <property type="component" value="Unassembled WGS sequence"/>
</dbReference>
<dbReference type="GO" id="GO:0003743">
    <property type="term" value="F:translation initiation factor activity"/>
    <property type="evidence" value="ECO:0007669"/>
    <property type="project" value="UniProtKB-KW"/>
</dbReference>
<reference evidence="3" key="1">
    <citation type="submission" date="2015-07" db="EMBL/GenBank/DDBJ databases">
        <title>Genome sequencing project for genomic taxonomy and phylogenomics of Bacillus-like bacteria.</title>
        <authorList>
            <person name="Liu B."/>
            <person name="Wang J."/>
            <person name="Zhu Y."/>
            <person name="Liu G."/>
            <person name="Chen Q."/>
            <person name="Chen Z."/>
            <person name="Lan J."/>
            <person name="Che J."/>
            <person name="Ge C."/>
            <person name="Shi H."/>
            <person name="Pan Z."/>
            <person name="Liu X."/>
        </authorList>
    </citation>
    <scope>NUCLEOTIDE SEQUENCE [LARGE SCALE GENOMIC DNA]</scope>
    <source>
        <strain evidence="3">DSM 9887</strain>
    </source>
</reference>
<protein>
    <submittedName>
        <fullName evidence="2">Replication initiation factor</fullName>
    </submittedName>
</protein>
<evidence type="ECO:0000313" key="1">
    <source>
        <dbReference type="EMBL" id="GED67738.1"/>
    </source>
</evidence>
<evidence type="ECO:0000313" key="4">
    <source>
        <dbReference type="Proteomes" id="UP000319578"/>
    </source>
</evidence>
<dbReference type="AlphaFoldDB" id="A0A0K9Z2C8"/>
<keyword evidence="2" id="KW-0648">Protein biosynthesis</keyword>